<comment type="caution">
    <text evidence="2">The sequence shown here is derived from an EMBL/GenBank/DDBJ whole genome shotgun (WGS) entry which is preliminary data.</text>
</comment>
<gene>
    <name evidence="2" type="ORF">ASZ90_003563</name>
</gene>
<evidence type="ECO:0000313" key="2">
    <source>
        <dbReference type="EMBL" id="KUG26599.1"/>
    </source>
</evidence>
<protein>
    <submittedName>
        <fullName evidence="2">Uncharacterized protein</fullName>
    </submittedName>
</protein>
<dbReference type="AlphaFoldDB" id="A0A0W8G0C0"/>
<name>A0A0W8G0C0_9ZZZZ</name>
<organism evidence="2">
    <name type="scientific">hydrocarbon metagenome</name>
    <dbReference type="NCBI Taxonomy" id="938273"/>
    <lineage>
        <taxon>unclassified sequences</taxon>
        <taxon>metagenomes</taxon>
        <taxon>ecological metagenomes</taxon>
    </lineage>
</organism>
<proteinExistence type="predicted"/>
<feature type="compositionally biased region" description="Basic and acidic residues" evidence="1">
    <location>
        <begin position="119"/>
        <end position="130"/>
    </location>
</feature>
<sequence>MAITISKATNEIVSLLKKQVHPNDKKKTYWSLMSEQLTEEGTWDSNLINQIKEIIIEWVNKLKKSDLMDLWEDSETAAENYSGNNEPDNGVMVEELSEELLDLTLNRIEDSVPREEYYIPEAKNPDKNFSDDDDFADAIDDDIFEDDDLDDFEDNYFDDDDRY</sequence>
<dbReference type="EMBL" id="LNQE01000433">
    <property type="protein sequence ID" value="KUG26599.1"/>
    <property type="molecule type" value="Genomic_DNA"/>
</dbReference>
<accession>A0A0W8G0C0</accession>
<feature type="compositionally biased region" description="Acidic residues" evidence="1">
    <location>
        <begin position="131"/>
        <end position="163"/>
    </location>
</feature>
<reference evidence="2" key="1">
    <citation type="journal article" date="2015" name="Proc. Natl. Acad. Sci. U.S.A.">
        <title>Networks of energetic and metabolic interactions define dynamics in microbial communities.</title>
        <authorList>
            <person name="Embree M."/>
            <person name="Liu J.K."/>
            <person name="Al-Bassam M.M."/>
            <person name="Zengler K."/>
        </authorList>
    </citation>
    <scope>NUCLEOTIDE SEQUENCE</scope>
</reference>
<evidence type="ECO:0000256" key="1">
    <source>
        <dbReference type="SAM" id="MobiDB-lite"/>
    </source>
</evidence>
<feature type="region of interest" description="Disordered" evidence="1">
    <location>
        <begin position="119"/>
        <end position="163"/>
    </location>
</feature>